<feature type="region of interest" description="Disordered" evidence="1">
    <location>
        <begin position="237"/>
        <end position="290"/>
    </location>
</feature>
<keyword evidence="2" id="KW-1133">Transmembrane helix</keyword>
<feature type="region of interest" description="Disordered" evidence="1">
    <location>
        <begin position="1"/>
        <end position="32"/>
    </location>
</feature>
<feature type="transmembrane region" description="Helical" evidence="2">
    <location>
        <begin position="74"/>
        <end position="94"/>
    </location>
</feature>
<proteinExistence type="predicted"/>
<gene>
    <name evidence="3" type="primary">spen</name>
    <name evidence="3" type="ORF">EVAR_19479_1</name>
</gene>
<keyword evidence="2" id="KW-0812">Transmembrane</keyword>
<feature type="compositionally biased region" description="Basic and acidic residues" evidence="1">
    <location>
        <begin position="1"/>
        <end position="20"/>
    </location>
</feature>
<dbReference type="AlphaFoldDB" id="A0A4C1V8P4"/>
<dbReference type="Proteomes" id="UP000299102">
    <property type="component" value="Unassembled WGS sequence"/>
</dbReference>
<reference evidence="3 4" key="1">
    <citation type="journal article" date="2019" name="Commun. Biol.">
        <title>The bagworm genome reveals a unique fibroin gene that provides high tensile strength.</title>
        <authorList>
            <person name="Kono N."/>
            <person name="Nakamura H."/>
            <person name="Ohtoshi R."/>
            <person name="Tomita M."/>
            <person name="Numata K."/>
            <person name="Arakawa K."/>
        </authorList>
    </citation>
    <scope>NUCLEOTIDE SEQUENCE [LARGE SCALE GENOMIC DNA]</scope>
</reference>
<sequence length="340" mass="38852">MRRRYVWERRAGAGAREPHSGRRTKSREAPCSPTKAIEDFHLTALINRVESAARAAGAGRAVLPAADDPLPRSAGAILAGAALAASLLLGAAGVRAGRARARPALVVASFQAARCQTCPAPRRTPFPSSPPRLALLAVVRELSAGRPRRSARPLSRNVQGSPSSRRRRVPSDARAAPPADCRAAADGPAPRLRPSGKCSDAANFFFHLASFFWMKNFTRENCALVFPSDIVCEETRRMTKPTREERETEIERKKAREREKREREERERREREKREERDRNREKERKREIEIERKKSREREKRERQIEREKREERERCLYGCDKDIYVVFQRQNVYGDFDD</sequence>
<protein>
    <submittedName>
        <fullName evidence="3">Protein split ends</fullName>
    </submittedName>
</protein>
<accession>A0A4C1V8P4</accession>
<name>A0A4C1V8P4_EUMVA</name>
<evidence type="ECO:0000256" key="2">
    <source>
        <dbReference type="SAM" id="Phobius"/>
    </source>
</evidence>
<feature type="region of interest" description="Disordered" evidence="1">
    <location>
        <begin position="146"/>
        <end position="194"/>
    </location>
</feature>
<dbReference type="EMBL" id="BGZK01000301">
    <property type="protein sequence ID" value="GBP35258.1"/>
    <property type="molecule type" value="Genomic_DNA"/>
</dbReference>
<keyword evidence="4" id="KW-1185">Reference proteome</keyword>
<feature type="compositionally biased region" description="Low complexity" evidence="1">
    <location>
        <begin position="172"/>
        <end position="190"/>
    </location>
</feature>
<organism evidence="3 4">
    <name type="scientific">Eumeta variegata</name>
    <name type="common">Bagworm moth</name>
    <name type="synonym">Eumeta japonica</name>
    <dbReference type="NCBI Taxonomy" id="151549"/>
    <lineage>
        <taxon>Eukaryota</taxon>
        <taxon>Metazoa</taxon>
        <taxon>Ecdysozoa</taxon>
        <taxon>Arthropoda</taxon>
        <taxon>Hexapoda</taxon>
        <taxon>Insecta</taxon>
        <taxon>Pterygota</taxon>
        <taxon>Neoptera</taxon>
        <taxon>Endopterygota</taxon>
        <taxon>Lepidoptera</taxon>
        <taxon>Glossata</taxon>
        <taxon>Ditrysia</taxon>
        <taxon>Tineoidea</taxon>
        <taxon>Psychidae</taxon>
        <taxon>Oiketicinae</taxon>
        <taxon>Eumeta</taxon>
    </lineage>
</organism>
<keyword evidence="2" id="KW-0472">Membrane</keyword>
<evidence type="ECO:0000256" key="1">
    <source>
        <dbReference type="SAM" id="MobiDB-lite"/>
    </source>
</evidence>
<evidence type="ECO:0000313" key="4">
    <source>
        <dbReference type="Proteomes" id="UP000299102"/>
    </source>
</evidence>
<comment type="caution">
    <text evidence="3">The sequence shown here is derived from an EMBL/GenBank/DDBJ whole genome shotgun (WGS) entry which is preliminary data.</text>
</comment>
<evidence type="ECO:0000313" key="3">
    <source>
        <dbReference type="EMBL" id="GBP35258.1"/>
    </source>
</evidence>